<keyword evidence="1 3" id="KW-0808">Transferase</keyword>
<feature type="domain" description="N-acetyltransferase" evidence="2">
    <location>
        <begin position="6"/>
        <end position="162"/>
    </location>
</feature>
<dbReference type="InterPro" id="IPR000182">
    <property type="entry name" value="GNAT_dom"/>
</dbReference>
<dbReference type="Pfam" id="PF00583">
    <property type="entry name" value="Acetyltransf_1"/>
    <property type="match status" value="1"/>
</dbReference>
<evidence type="ECO:0000259" key="2">
    <source>
        <dbReference type="PROSITE" id="PS51186"/>
    </source>
</evidence>
<dbReference type="SUPFAM" id="SSF55729">
    <property type="entry name" value="Acyl-CoA N-acyltransferases (Nat)"/>
    <property type="match status" value="1"/>
</dbReference>
<dbReference type="GO" id="GO:0008080">
    <property type="term" value="F:N-acetyltransferase activity"/>
    <property type="evidence" value="ECO:0007669"/>
    <property type="project" value="InterPro"/>
</dbReference>
<protein>
    <submittedName>
        <fullName evidence="3">Acetyltransferase (GNAT) family protein</fullName>
    </submittedName>
</protein>
<dbReference type="InterPro" id="IPR016181">
    <property type="entry name" value="Acyl_CoA_acyltransferase"/>
</dbReference>
<dbReference type="InterPro" id="IPR050769">
    <property type="entry name" value="NAT_camello-type"/>
</dbReference>
<proteinExistence type="predicted"/>
<evidence type="ECO:0000256" key="1">
    <source>
        <dbReference type="ARBA" id="ARBA00022679"/>
    </source>
</evidence>
<sequence length="163" mass="18380">MNTKIVKVSNADTNDIVNIILPIQTIEFGEEITVDDQPDLKDVQTYYHHTGGGFWAAEINGELVGTIALVKLSRNAGAIKKMFLKKEFRGPEYGIAALLLKTLIDYCIDHGIENLYLGTLDKLKAAIRFYEKNDFIEIEKSSLPGEFPLVKFDNLFYHLKING</sequence>
<gene>
    <name evidence="3" type="ORF">SAMN06265348_11758</name>
</gene>
<evidence type="ECO:0000313" key="4">
    <source>
        <dbReference type="Proteomes" id="UP000320300"/>
    </source>
</evidence>
<name>A0A521FRA3_9SPHI</name>
<dbReference type="RefSeq" id="WP_142531092.1">
    <property type="nucleotide sequence ID" value="NZ_CBCSJO010000016.1"/>
</dbReference>
<dbReference type="OrthoDB" id="9799681at2"/>
<dbReference type="AlphaFoldDB" id="A0A521FRA3"/>
<dbReference type="CDD" id="cd04301">
    <property type="entry name" value="NAT_SF"/>
    <property type="match status" value="1"/>
</dbReference>
<evidence type="ECO:0000313" key="3">
    <source>
        <dbReference type="EMBL" id="SMO98666.1"/>
    </source>
</evidence>
<organism evidence="3 4">
    <name type="scientific">Pedobacter westerhofensis</name>
    <dbReference type="NCBI Taxonomy" id="425512"/>
    <lineage>
        <taxon>Bacteria</taxon>
        <taxon>Pseudomonadati</taxon>
        <taxon>Bacteroidota</taxon>
        <taxon>Sphingobacteriia</taxon>
        <taxon>Sphingobacteriales</taxon>
        <taxon>Sphingobacteriaceae</taxon>
        <taxon>Pedobacter</taxon>
    </lineage>
</organism>
<reference evidence="3 4" key="1">
    <citation type="submission" date="2017-05" db="EMBL/GenBank/DDBJ databases">
        <authorList>
            <person name="Varghese N."/>
            <person name="Submissions S."/>
        </authorList>
    </citation>
    <scope>NUCLEOTIDE SEQUENCE [LARGE SCALE GENOMIC DNA]</scope>
    <source>
        <strain evidence="3 4">DSM 19036</strain>
    </source>
</reference>
<dbReference type="EMBL" id="FXTN01000017">
    <property type="protein sequence ID" value="SMO98666.1"/>
    <property type="molecule type" value="Genomic_DNA"/>
</dbReference>
<dbReference type="Gene3D" id="3.40.630.30">
    <property type="match status" value="1"/>
</dbReference>
<keyword evidence="4" id="KW-1185">Reference proteome</keyword>
<dbReference type="PROSITE" id="PS51186">
    <property type="entry name" value="GNAT"/>
    <property type="match status" value="1"/>
</dbReference>
<accession>A0A521FRA3</accession>
<dbReference type="PANTHER" id="PTHR13947">
    <property type="entry name" value="GNAT FAMILY N-ACETYLTRANSFERASE"/>
    <property type="match status" value="1"/>
</dbReference>
<dbReference type="Proteomes" id="UP000320300">
    <property type="component" value="Unassembled WGS sequence"/>
</dbReference>
<dbReference type="PANTHER" id="PTHR13947:SF37">
    <property type="entry name" value="LD18367P"/>
    <property type="match status" value="1"/>
</dbReference>